<keyword evidence="6" id="KW-0393">Immunoglobulin domain</keyword>
<dbReference type="Gene3D" id="2.60.40.10">
    <property type="entry name" value="Immunoglobulins"/>
    <property type="match status" value="1"/>
</dbReference>
<dbReference type="GO" id="GO:0001817">
    <property type="term" value="P:regulation of cytokine production"/>
    <property type="evidence" value="ECO:0007669"/>
    <property type="project" value="TreeGrafter"/>
</dbReference>
<dbReference type="EMBL" id="CAUIWU010000006">
    <property type="protein sequence ID" value="CAJ1048250.1"/>
    <property type="molecule type" value="Genomic_DNA"/>
</dbReference>
<keyword evidence="10" id="KW-1185">Reference proteome</keyword>
<dbReference type="PROSITE" id="PS51257">
    <property type="entry name" value="PROKAR_LIPOPROTEIN"/>
    <property type="match status" value="1"/>
</dbReference>
<evidence type="ECO:0000256" key="5">
    <source>
        <dbReference type="ARBA" id="ARBA00023180"/>
    </source>
</evidence>
<feature type="signal peptide" evidence="7">
    <location>
        <begin position="1"/>
        <end position="29"/>
    </location>
</feature>
<name>A0AAV1EHQ8_XYRNO</name>
<comment type="subcellular location">
    <subcellularLocation>
        <location evidence="1">Membrane</location>
    </subcellularLocation>
</comment>
<keyword evidence="3" id="KW-0472">Membrane</keyword>
<dbReference type="Proteomes" id="UP001178508">
    <property type="component" value="Unassembled WGS sequence"/>
</dbReference>
<proteinExistence type="predicted"/>
<dbReference type="InterPro" id="IPR003599">
    <property type="entry name" value="Ig_sub"/>
</dbReference>
<dbReference type="GO" id="GO:0050852">
    <property type="term" value="P:T cell receptor signaling pathway"/>
    <property type="evidence" value="ECO:0007669"/>
    <property type="project" value="TreeGrafter"/>
</dbReference>
<keyword evidence="5" id="KW-0325">Glycoprotein</keyword>
<dbReference type="Pfam" id="PF07686">
    <property type="entry name" value="V-set"/>
    <property type="match status" value="1"/>
</dbReference>
<dbReference type="GO" id="GO:0050863">
    <property type="term" value="P:regulation of T cell activation"/>
    <property type="evidence" value="ECO:0007669"/>
    <property type="project" value="UniProtKB-ARBA"/>
</dbReference>
<comment type="caution">
    <text evidence="9">The sequence shown here is derived from an EMBL/GenBank/DDBJ whole genome shotgun (WGS) entry which is preliminary data.</text>
</comment>
<evidence type="ECO:0000256" key="3">
    <source>
        <dbReference type="ARBA" id="ARBA00023136"/>
    </source>
</evidence>
<dbReference type="GO" id="GO:0005102">
    <property type="term" value="F:signaling receptor binding"/>
    <property type="evidence" value="ECO:0007669"/>
    <property type="project" value="TreeGrafter"/>
</dbReference>
<evidence type="ECO:0000256" key="1">
    <source>
        <dbReference type="ARBA" id="ARBA00004370"/>
    </source>
</evidence>
<accession>A0AAV1EHQ8</accession>
<dbReference type="PROSITE" id="PS50835">
    <property type="entry name" value="IG_LIKE"/>
    <property type="match status" value="1"/>
</dbReference>
<reference evidence="9" key="1">
    <citation type="submission" date="2023-08" db="EMBL/GenBank/DDBJ databases">
        <authorList>
            <person name="Alioto T."/>
            <person name="Alioto T."/>
            <person name="Gomez Garrido J."/>
        </authorList>
    </citation>
    <scope>NUCLEOTIDE SEQUENCE</scope>
</reference>
<sequence length="144" mass="16142">MNLLRDGAFRALLFCQTVVFLLLTSGCEGDSDLVIPPHPINATVGEDIVIPCHLDPVVDATDLTIIWWKFDRDPKFVFVWKDGEEMKSKPHALFTGRTSVSSSNLKHGDVSLKLQSVKRSDQGKYACHIETLMREAFIDLVVVQ</sequence>
<gene>
    <name evidence="9" type="ORF">XNOV1_A034425</name>
</gene>
<evidence type="ECO:0000259" key="8">
    <source>
        <dbReference type="PROSITE" id="PS50835"/>
    </source>
</evidence>
<evidence type="ECO:0000256" key="7">
    <source>
        <dbReference type="SAM" id="SignalP"/>
    </source>
</evidence>
<dbReference type="PANTHER" id="PTHR24100">
    <property type="entry name" value="BUTYROPHILIN"/>
    <property type="match status" value="1"/>
</dbReference>
<dbReference type="InterPro" id="IPR036179">
    <property type="entry name" value="Ig-like_dom_sf"/>
</dbReference>
<dbReference type="InterPro" id="IPR013106">
    <property type="entry name" value="Ig_V-set"/>
</dbReference>
<protein>
    <submittedName>
        <fullName evidence="9">Butyrophilin subfamily 3 member A2-like</fullName>
    </submittedName>
</protein>
<feature type="chain" id="PRO_5043572624" evidence="7">
    <location>
        <begin position="30"/>
        <end position="144"/>
    </location>
</feature>
<dbReference type="AlphaFoldDB" id="A0AAV1EHQ8"/>
<evidence type="ECO:0000313" key="10">
    <source>
        <dbReference type="Proteomes" id="UP001178508"/>
    </source>
</evidence>
<organism evidence="9 10">
    <name type="scientific">Xyrichtys novacula</name>
    <name type="common">Pearly razorfish</name>
    <name type="synonym">Hemipteronotus novacula</name>
    <dbReference type="NCBI Taxonomy" id="13765"/>
    <lineage>
        <taxon>Eukaryota</taxon>
        <taxon>Metazoa</taxon>
        <taxon>Chordata</taxon>
        <taxon>Craniata</taxon>
        <taxon>Vertebrata</taxon>
        <taxon>Euteleostomi</taxon>
        <taxon>Actinopterygii</taxon>
        <taxon>Neopterygii</taxon>
        <taxon>Teleostei</taxon>
        <taxon>Neoteleostei</taxon>
        <taxon>Acanthomorphata</taxon>
        <taxon>Eupercaria</taxon>
        <taxon>Labriformes</taxon>
        <taxon>Labridae</taxon>
        <taxon>Xyrichtys</taxon>
    </lineage>
</organism>
<dbReference type="InterPro" id="IPR050504">
    <property type="entry name" value="IgSF_BTN/MOG"/>
</dbReference>
<feature type="domain" description="Ig-like" evidence="8">
    <location>
        <begin position="31"/>
        <end position="139"/>
    </location>
</feature>
<keyword evidence="2 7" id="KW-0732">Signal</keyword>
<dbReference type="InterPro" id="IPR007110">
    <property type="entry name" value="Ig-like_dom"/>
</dbReference>
<keyword evidence="4" id="KW-1015">Disulfide bond</keyword>
<evidence type="ECO:0000313" key="9">
    <source>
        <dbReference type="EMBL" id="CAJ1048250.1"/>
    </source>
</evidence>
<dbReference type="InterPro" id="IPR013783">
    <property type="entry name" value="Ig-like_fold"/>
</dbReference>
<evidence type="ECO:0000256" key="6">
    <source>
        <dbReference type="ARBA" id="ARBA00023319"/>
    </source>
</evidence>
<dbReference type="GO" id="GO:0009897">
    <property type="term" value="C:external side of plasma membrane"/>
    <property type="evidence" value="ECO:0007669"/>
    <property type="project" value="TreeGrafter"/>
</dbReference>
<dbReference type="FunFam" id="2.60.40.10:FF:000142">
    <property type="entry name" value="V-set domain-containing T-cell activation inhibitor 1"/>
    <property type="match status" value="1"/>
</dbReference>
<dbReference type="SUPFAM" id="SSF48726">
    <property type="entry name" value="Immunoglobulin"/>
    <property type="match status" value="1"/>
</dbReference>
<dbReference type="SMART" id="SM00409">
    <property type="entry name" value="IG"/>
    <property type="match status" value="1"/>
</dbReference>
<evidence type="ECO:0000256" key="2">
    <source>
        <dbReference type="ARBA" id="ARBA00022729"/>
    </source>
</evidence>
<evidence type="ECO:0000256" key="4">
    <source>
        <dbReference type="ARBA" id="ARBA00023157"/>
    </source>
</evidence>
<dbReference type="GO" id="GO:1903037">
    <property type="term" value="P:regulation of leukocyte cell-cell adhesion"/>
    <property type="evidence" value="ECO:0007669"/>
    <property type="project" value="UniProtKB-ARBA"/>
</dbReference>